<dbReference type="PANTHER" id="PTHR22916">
    <property type="entry name" value="GLYCOSYLTRANSFERASE"/>
    <property type="match status" value="1"/>
</dbReference>
<evidence type="ECO:0000256" key="1">
    <source>
        <dbReference type="ARBA" id="ARBA00022676"/>
    </source>
</evidence>
<accession>A0A6N9IQ82</accession>
<proteinExistence type="predicted"/>
<comment type="caution">
    <text evidence="4">The sequence shown here is derived from an EMBL/GenBank/DDBJ whole genome shotgun (WGS) entry which is preliminary data.</text>
</comment>
<dbReference type="PANTHER" id="PTHR22916:SF51">
    <property type="entry name" value="GLYCOSYLTRANSFERASE EPSH-RELATED"/>
    <property type="match status" value="1"/>
</dbReference>
<gene>
    <name evidence="4" type="ORF">FYL25_03880</name>
</gene>
<dbReference type="GO" id="GO:0016757">
    <property type="term" value="F:glycosyltransferase activity"/>
    <property type="evidence" value="ECO:0007669"/>
    <property type="project" value="UniProtKB-KW"/>
</dbReference>
<protein>
    <submittedName>
        <fullName evidence="4">Glycosyltransferase family 2 protein</fullName>
    </submittedName>
</protein>
<keyword evidence="1" id="KW-0328">Glycosyltransferase</keyword>
<evidence type="ECO:0000256" key="2">
    <source>
        <dbReference type="ARBA" id="ARBA00022679"/>
    </source>
</evidence>
<dbReference type="Proteomes" id="UP000471678">
    <property type="component" value="Unassembled WGS sequence"/>
</dbReference>
<dbReference type="AlphaFoldDB" id="A0A6N9IQ82"/>
<sequence length="323" mass="38159">MKEENVEVSVIIPVYNVRKYLRRCIESVLEQNFDDYEIILVDDGSTDGSEEICNLYKNKHDRVRVYHKENGGLSDARNYGIDKSKGKYLAFIDSDDYIAYDYLSTLYTMIVKNQVKISCVSSHKVKTDELAFSKEVDTDEVDVLSNINTLKRVFKRDDVSVSAWGKMYDRELFNEIRYPKGKLYEDLYTTPYLIEKSEKVALSRSKKYYYYVRKDSITKRTISNKDYSIFEALQNLVDYFGNKYSELYEPAIACYILYTINNIINRLVFVDNGLPIIKKIMKKKKKYWFIALTRRYLPIRLRIQILVLKLSPQLYRNILKVVI</sequence>
<dbReference type="CDD" id="cd00761">
    <property type="entry name" value="Glyco_tranf_GTA_type"/>
    <property type="match status" value="1"/>
</dbReference>
<dbReference type="InterPro" id="IPR029044">
    <property type="entry name" value="Nucleotide-diphossugar_trans"/>
</dbReference>
<name>A0A6N9IQ82_9LACO</name>
<dbReference type="EMBL" id="VSUB01000003">
    <property type="protein sequence ID" value="MYY64573.1"/>
    <property type="molecule type" value="Genomic_DNA"/>
</dbReference>
<dbReference type="Gene3D" id="3.90.550.10">
    <property type="entry name" value="Spore Coat Polysaccharide Biosynthesis Protein SpsA, Chain A"/>
    <property type="match status" value="1"/>
</dbReference>
<dbReference type="RefSeq" id="WP_161022463.1">
    <property type="nucleotide sequence ID" value="NZ_VSUB01000003.1"/>
</dbReference>
<dbReference type="InterPro" id="IPR001173">
    <property type="entry name" value="Glyco_trans_2-like"/>
</dbReference>
<feature type="domain" description="Glycosyltransferase 2-like" evidence="3">
    <location>
        <begin position="9"/>
        <end position="175"/>
    </location>
</feature>
<evidence type="ECO:0000313" key="5">
    <source>
        <dbReference type="Proteomes" id="UP000471678"/>
    </source>
</evidence>
<reference evidence="4 5" key="1">
    <citation type="journal article" date="2020" name="Food Funct.">
        <title>Screening of Lactobacillus salivarius strains from the feces of Chinese populations and the evaluation of their effects against intestinal inflammation in mice.</title>
        <authorList>
            <person name="Zhai Q."/>
            <person name="Shen X."/>
            <person name="Cen S."/>
            <person name="Zhang C."/>
            <person name="Tian F."/>
            <person name="Zhao J."/>
            <person name="Zhang H."/>
            <person name="Xue Y."/>
            <person name="Chen W."/>
        </authorList>
    </citation>
    <scope>NUCLEOTIDE SEQUENCE [LARGE SCALE GENOMIC DNA]</scope>
    <source>
        <strain evidence="4 5">FYNDL5_1.scaf</strain>
    </source>
</reference>
<evidence type="ECO:0000259" key="3">
    <source>
        <dbReference type="Pfam" id="PF00535"/>
    </source>
</evidence>
<keyword evidence="2 4" id="KW-0808">Transferase</keyword>
<dbReference type="SUPFAM" id="SSF53448">
    <property type="entry name" value="Nucleotide-diphospho-sugar transferases"/>
    <property type="match status" value="1"/>
</dbReference>
<organism evidence="4 5">
    <name type="scientific">Ligilactobacillus salivarius</name>
    <dbReference type="NCBI Taxonomy" id="1624"/>
    <lineage>
        <taxon>Bacteria</taxon>
        <taxon>Bacillati</taxon>
        <taxon>Bacillota</taxon>
        <taxon>Bacilli</taxon>
        <taxon>Lactobacillales</taxon>
        <taxon>Lactobacillaceae</taxon>
        <taxon>Ligilactobacillus</taxon>
    </lineage>
</organism>
<dbReference type="Pfam" id="PF00535">
    <property type="entry name" value="Glycos_transf_2"/>
    <property type="match status" value="1"/>
</dbReference>
<evidence type="ECO:0000313" key="4">
    <source>
        <dbReference type="EMBL" id="MYY64573.1"/>
    </source>
</evidence>